<reference evidence="1 2" key="1">
    <citation type="journal article" date="2020" name="Biotechnol. Biofuels">
        <title>New insights from the biogas microbiome by comprehensive genome-resolved metagenomics of nearly 1600 species originating from multiple anaerobic digesters.</title>
        <authorList>
            <person name="Campanaro S."/>
            <person name="Treu L."/>
            <person name="Rodriguez-R L.M."/>
            <person name="Kovalovszki A."/>
            <person name="Ziels R.M."/>
            <person name="Maus I."/>
            <person name="Zhu X."/>
            <person name="Kougias P.G."/>
            <person name="Basile A."/>
            <person name="Luo G."/>
            <person name="Schluter A."/>
            <person name="Konstantinidis K.T."/>
            <person name="Angelidaki I."/>
        </authorList>
    </citation>
    <scope>NUCLEOTIDE SEQUENCE [LARGE SCALE GENOMIC DNA]</scope>
    <source>
        <strain evidence="1">AS23ysBPME_34</strain>
    </source>
</reference>
<evidence type="ECO:0000313" key="1">
    <source>
        <dbReference type="EMBL" id="NLJ19194.1"/>
    </source>
</evidence>
<dbReference type="AlphaFoldDB" id="A0A7X8H0T6"/>
<proteinExistence type="predicted"/>
<dbReference type="Proteomes" id="UP000541058">
    <property type="component" value="Unassembled WGS sequence"/>
</dbReference>
<gene>
    <name evidence="1" type="ORF">GX355_10065</name>
</gene>
<dbReference type="SUPFAM" id="SSF51735">
    <property type="entry name" value="NAD(P)-binding Rossmann-fold domains"/>
    <property type="match status" value="1"/>
</dbReference>
<organism evidence="1 2">
    <name type="scientific">Globicatella sulfidifaciens</name>
    <dbReference type="NCBI Taxonomy" id="136093"/>
    <lineage>
        <taxon>Bacteria</taxon>
        <taxon>Bacillati</taxon>
        <taxon>Bacillota</taxon>
        <taxon>Bacilli</taxon>
        <taxon>Lactobacillales</taxon>
        <taxon>Aerococcaceae</taxon>
        <taxon>Globicatella</taxon>
    </lineage>
</organism>
<protein>
    <submittedName>
        <fullName evidence="1">Sorbitol-6-phosphate 2-dehydrogenase</fullName>
    </submittedName>
</protein>
<sequence>GAKTVEDVREFYLSKVPMHKGVVPSDLGKAVCYLVEQENETGQALPVSGGQEMLN</sequence>
<dbReference type="EMBL" id="JAAYSM010000363">
    <property type="protein sequence ID" value="NLJ19194.1"/>
    <property type="molecule type" value="Genomic_DNA"/>
</dbReference>
<feature type="non-terminal residue" evidence="1">
    <location>
        <position position="1"/>
    </location>
</feature>
<name>A0A7X8H0T6_9LACT</name>
<comment type="caution">
    <text evidence="1">The sequence shown here is derived from an EMBL/GenBank/DDBJ whole genome shotgun (WGS) entry which is preliminary data.</text>
</comment>
<accession>A0A7X8H0T6</accession>
<dbReference type="Gene3D" id="3.40.50.720">
    <property type="entry name" value="NAD(P)-binding Rossmann-like Domain"/>
    <property type="match status" value="1"/>
</dbReference>
<dbReference type="InterPro" id="IPR036291">
    <property type="entry name" value="NAD(P)-bd_dom_sf"/>
</dbReference>
<evidence type="ECO:0000313" key="2">
    <source>
        <dbReference type="Proteomes" id="UP000541058"/>
    </source>
</evidence>